<dbReference type="Proteomes" id="UP000239549">
    <property type="component" value="Unassembled WGS sequence"/>
</dbReference>
<evidence type="ECO:0000313" key="1">
    <source>
        <dbReference type="EMBL" id="GBF33785.1"/>
    </source>
</evidence>
<accession>A0A2L2XC35</accession>
<organism evidence="1 2">
    <name type="scientific">Desulfocucumis palustris</name>
    <dbReference type="NCBI Taxonomy" id="1898651"/>
    <lineage>
        <taxon>Bacteria</taxon>
        <taxon>Bacillati</taxon>
        <taxon>Bacillota</taxon>
        <taxon>Clostridia</taxon>
        <taxon>Eubacteriales</taxon>
        <taxon>Desulfocucumaceae</taxon>
        <taxon>Desulfocucumis</taxon>
    </lineage>
</organism>
<proteinExistence type="predicted"/>
<comment type="caution">
    <text evidence="1">The sequence shown here is derived from an EMBL/GenBank/DDBJ whole genome shotgun (WGS) entry which is preliminary data.</text>
</comment>
<dbReference type="AlphaFoldDB" id="A0A2L2XC35"/>
<dbReference type="EMBL" id="BFAV01000119">
    <property type="protein sequence ID" value="GBF33785.1"/>
    <property type="molecule type" value="Genomic_DNA"/>
</dbReference>
<evidence type="ECO:0000313" key="2">
    <source>
        <dbReference type="Proteomes" id="UP000239549"/>
    </source>
</evidence>
<reference evidence="2" key="1">
    <citation type="submission" date="2018-02" db="EMBL/GenBank/DDBJ databases">
        <title>Genome sequence of Desulfocucumis palustris strain NAW-5.</title>
        <authorList>
            <person name="Watanabe M."/>
            <person name="Kojima H."/>
            <person name="Fukui M."/>
        </authorList>
    </citation>
    <scope>NUCLEOTIDE SEQUENCE [LARGE SCALE GENOMIC DNA]</scope>
    <source>
        <strain evidence="2">NAW-5</strain>
    </source>
</reference>
<dbReference type="OrthoDB" id="199763at2"/>
<sequence>MAMEIEKLVKEIKALSPEQKFELARRLEEEAVFNDDQSWYWTAEWQEAEKEADEDFASNRVHHFENVDEAIKFLHQQADKVDGD</sequence>
<keyword evidence="2" id="KW-1185">Reference proteome</keyword>
<protein>
    <submittedName>
        <fullName evidence="1">Uncharacterized protein</fullName>
    </submittedName>
</protein>
<gene>
    <name evidence="1" type="ORF">DCCM_2896</name>
</gene>
<name>A0A2L2XC35_9FIRM</name>
<dbReference type="RefSeq" id="WP_104372122.1">
    <property type="nucleotide sequence ID" value="NZ_BFAV01000119.1"/>
</dbReference>